<dbReference type="Pfam" id="PF24681">
    <property type="entry name" value="Kelch_KLHDC2_KLHL20_DRC7"/>
    <property type="match status" value="2"/>
</dbReference>
<dbReference type="EMBL" id="HBHR01004101">
    <property type="protein sequence ID" value="CAD9859402.1"/>
    <property type="molecule type" value="Transcribed_RNA"/>
</dbReference>
<dbReference type="PANTHER" id="PTHR46093:SF18">
    <property type="entry name" value="FIBRONECTIN TYPE-III DOMAIN-CONTAINING PROTEIN"/>
    <property type="match status" value="1"/>
</dbReference>
<feature type="compositionally biased region" description="Polar residues" evidence="3">
    <location>
        <begin position="38"/>
        <end position="48"/>
    </location>
</feature>
<dbReference type="Gene3D" id="2.120.10.80">
    <property type="entry name" value="Kelch-type beta propeller"/>
    <property type="match status" value="2"/>
</dbReference>
<proteinExistence type="predicted"/>
<organism evidence="4">
    <name type="scientific">Fibrocapsa japonica</name>
    <dbReference type="NCBI Taxonomy" id="94617"/>
    <lineage>
        <taxon>Eukaryota</taxon>
        <taxon>Sar</taxon>
        <taxon>Stramenopiles</taxon>
        <taxon>Ochrophyta</taxon>
        <taxon>Raphidophyceae</taxon>
        <taxon>Chattonellales</taxon>
        <taxon>Chattonellaceae</taxon>
        <taxon>Fibrocapsa</taxon>
    </lineage>
</organism>
<dbReference type="InterPro" id="IPR015915">
    <property type="entry name" value="Kelch-typ_b-propeller"/>
</dbReference>
<sequence length="402" mass="44819">MPPSSIVVKLKMVNSTLIFNRLVPNKLKQRRSKERTTENPTNTSNLESNAIANLRSWQEVESVGTCRPGFSGHGHIVIGSELYTFGGHGEDAGSEKNERLLGDLYCLNLKTFQWRLVRTHGCGPSPRASCTMCPGAHDGTFIVCGGYRTSSESDVFEFNTHDRHWRKLEVRSSGVDNGPIYGHTACLYKDSMILFGGTSGNLFWNGISTLNLLTMKQENVATTGDAPCPRYKHQSQIVGSKMYVIGGGTFTTCSKDIDVYCLDLIRYSWTKLCTSGDVPPARVAHSIAYDDSTRNILLWGGLDQNKNRQQDFFVLDVDTCIWRQIAQDTAKPPSRAFHAACFHEGSFFIFGGSSEHGRFSDTWRYPVRVTPPPLSSIIVKQCFHNHPEAMTSLQGMDMKILK</sequence>
<feature type="region of interest" description="Disordered" evidence="3">
    <location>
        <begin position="28"/>
        <end position="48"/>
    </location>
</feature>
<protein>
    <submittedName>
        <fullName evidence="4">Uncharacterized protein</fullName>
    </submittedName>
</protein>
<dbReference type="AlphaFoldDB" id="A0A7S2UU66"/>
<evidence type="ECO:0000313" key="4">
    <source>
        <dbReference type="EMBL" id="CAD9859402.1"/>
    </source>
</evidence>
<keyword evidence="1" id="KW-0880">Kelch repeat</keyword>
<name>A0A7S2UU66_9STRA</name>
<gene>
    <name evidence="4" type="ORF">FJAP1339_LOCUS1921</name>
</gene>
<reference evidence="4" key="1">
    <citation type="submission" date="2021-01" db="EMBL/GenBank/DDBJ databases">
        <authorList>
            <person name="Corre E."/>
            <person name="Pelletier E."/>
            <person name="Niang G."/>
            <person name="Scheremetjew M."/>
            <person name="Finn R."/>
            <person name="Kale V."/>
            <person name="Holt S."/>
            <person name="Cochrane G."/>
            <person name="Meng A."/>
            <person name="Brown T."/>
            <person name="Cohen L."/>
        </authorList>
    </citation>
    <scope>NUCLEOTIDE SEQUENCE</scope>
    <source>
        <strain evidence="4">CCMP1661</strain>
    </source>
</reference>
<keyword evidence="2" id="KW-0677">Repeat</keyword>
<evidence type="ECO:0000256" key="3">
    <source>
        <dbReference type="SAM" id="MobiDB-lite"/>
    </source>
</evidence>
<evidence type="ECO:0000256" key="2">
    <source>
        <dbReference type="ARBA" id="ARBA00022737"/>
    </source>
</evidence>
<dbReference type="PANTHER" id="PTHR46093">
    <property type="entry name" value="ACYL-COA-BINDING DOMAIN-CONTAINING PROTEIN 5"/>
    <property type="match status" value="1"/>
</dbReference>
<dbReference type="SUPFAM" id="SSF117281">
    <property type="entry name" value="Kelch motif"/>
    <property type="match status" value="1"/>
</dbReference>
<accession>A0A7S2UU66</accession>
<evidence type="ECO:0000256" key="1">
    <source>
        <dbReference type="ARBA" id="ARBA00022441"/>
    </source>
</evidence>